<dbReference type="PANTHER" id="PTHR12778">
    <property type="entry name" value="SOLUTE CARRIER FAMILY 33 ACETYL-COA TRANSPORTER -RELATED"/>
    <property type="match status" value="1"/>
</dbReference>
<evidence type="ECO:0000256" key="4">
    <source>
        <dbReference type="ARBA" id="ARBA00022989"/>
    </source>
</evidence>
<reference evidence="8 9" key="1">
    <citation type="submission" date="2017-01" db="EMBL/GenBank/DDBJ databases">
        <title>The cable genome- insights into the physiology and evolution of filamentous bacteria capable of sulfide oxidation via long distance electron transfer.</title>
        <authorList>
            <person name="Schreiber L."/>
            <person name="Bjerg J.T."/>
            <person name="Boggild A."/>
            <person name="Van De Vossenberg J."/>
            <person name="Meysman F."/>
            <person name="Nielsen L.P."/>
            <person name="Schramm A."/>
            <person name="Kjeldsen K.U."/>
        </authorList>
    </citation>
    <scope>NUCLEOTIDE SEQUENCE [LARGE SCALE GENOMIC DNA]</scope>
    <source>
        <strain evidence="8">A1</strain>
    </source>
</reference>
<dbReference type="InterPro" id="IPR036259">
    <property type="entry name" value="MFS_trans_sf"/>
</dbReference>
<comment type="subcellular location">
    <subcellularLocation>
        <location evidence="1">Membrane</location>
        <topology evidence="1">Multi-pass membrane protein</topology>
    </subcellularLocation>
</comment>
<feature type="transmembrane region" description="Helical" evidence="7">
    <location>
        <begin position="216"/>
        <end position="235"/>
    </location>
</feature>
<comment type="caution">
    <text evidence="8">The sequence shown here is derived from an EMBL/GenBank/DDBJ whole genome shotgun (WGS) entry which is preliminary data.</text>
</comment>
<feature type="compositionally biased region" description="Basic and acidic residues" evidence="6">
    <location>
        <begin position="1"/>
        <end position="12"/>
    </location>
</feature>
<evidence type="ECO:0000256" key="5">
    <source>
        <dbReference type="ARBA" id="ARBA00023136"/>
    </source>
</evidence>
<dbReference type="Gene3D" id="1.20.1250.20">
    <property type="entry name" value="MFS general substrate transporter like domains"/>
    <property type="match status" value="1"/>
</dbReference>
<keyword evidence="5 7" id="KW-0472">Membrane</keyword>
<sequence length="279" mass="30802">MDKRTDKLRDQQESAPVPLEEDASKGWRKAMRAWTHPRVVTMLFFGFSAGIPILLIFSSLSLWLREAGVSRSAVTFFSWAALGYSFKFVWAPLVDTLPLPFLTRKLGRRRGWLLLAQGAIIAAICFMAFTDPASGQQNLGYMALAAVMLGFSSATQDIVIDAYRIECAEEDMQALLSSTYIAGYRVGMLVAGAGALYLASWFGTSKDVYSYAAWQYSYLCMAAVMLVGVATTLLIPEPAANSKNYDYPASYYLRFLFLFVCTVGVFIAVFFLSSGLGDL</sequence>
<feature type="non-terminal residue" evidence="8">
    <location>
        <position position="279"/>
    </location>
</feature>
<protein>
    <submittedName>
        <fullName evidence="8">Major Facilitator Superfamily protein</fullName>
    </submittedName>
</protein>
<keyword evidence="2" id="KW-0813">Transport</keyword>
<dbReference type="GO" id="GO:0016020">
    <property type="term" value="C:membrane"/>
    <property type="evidence" value="ECO:0007669"/>
    <property type="project" value="UniProtKB-SubCell"/>
</dbReference>
<proteinExistence type="predicted"/>
<evidence type="ECO:0000256" key="2">
    <source>
        <dbReference type="ARBA" id="ARBA00022448"/>
    </source>
</evidence>
<dbReference type="Proteomes" id="UP000288086">
    <property type="component" value="Unassembled WGS sequence"/>
</dbReference>
<dbReference type="Pfam" id="PF07690">
    <property type="entry name" value="MFS_1"/>
    <property type="match status" value="1"/>
</dbReference>
<dbReference type="InterPro" id="IPR011701">
    <property type="entry name" value="MFS"/>
</dbReference>
<accession>A0A444J5H1</accession>
<gene>
    <name evidence="8" type="ORF">VT98_11663</name>
</gene>
<evidence type="ECO:0000313" key="8">
    <source>
        <dbReference type="EMBL" id="RWX48344.1"/>
    </source>
</evidence>
<evidence type="ECO:0000256" key="6">
    <source>
        <dbReference type="SAM" id="MobiDB-lite"/>
    </source>
</evidence>
<dbReference type="AlphaFoldDB" id="A0A444J5H1"/>
<organism evidence="8 9">
    <name type="scientific">Candidatus Electrothrix communis</name>
    <dbReference type="NCBI Taxonomy" id="1859133"/>
    <lineage>
        <taxon>Bacteria</taxon>
        <taxon>Pseudomonadati</taxon>
        <taxon>Thermodesulfobacteriota</taxon>
        <taxon>Desulfobulbia</taxon>
        <taxon>Desulfobulbales</taxon>
        <taxon>Desulfobulbaceae</taxon>
        <taxon>Candidatus Electrothrix</taxon>
    </lineage>
</organism>
<name>A0A444J5H1_9BACT</name>
<evidence type="ECO:0000256" key="1">
    <source>
        <dbReference type="ARBA" id="ARBA00004141"/>
    </source>
</evidence>
<dbReference type="EMBL" id="MTKP01000166">
    <property type="protein sequence ID" value="RWX48344.1"/>
    <property type="molecule type" value="Genomic_DNA"/>
</dbReference>
<evidence type="ECO:0000313" key="9">
    <source>
        <dbReference type="Proteomes" id="UP000288086"/>
    </source>
</evidence>
<feature type="transmembrane region" description="Helical" evidence="7">
    <location>
        <begin position="39"/>
        <end position="64"/>
    </location>
</feature>
<evidence type="ECO:0000256" key="3">
    <source>
        <dbReference type="ARBA" id="ARBA00022692"/>
    </source>
</evidence>
<dbReference type="InterPro" id="IPR004752">
    <property type="entry name" value="AmpG_permease/AT-1"/>
</dbReference>
<keyword evidence="3 7" id="KW-0812">Transmembrane</keyword>
<keyword evidence="4 7" id="KW-1133">Transmembrane helix</keyword>
<dbReference type="SUPFAM" id="SSF103473">
    <property type="entry name" value="MFS general substrate transporter"/>
    <property type="match status" value="1"/>
</dbReference>
<feature type="transmembrane region" description="Helical" evidence="7">
    <location>
        <begin position="255"/>
        <end position="276"/>
    </location>
</feature>
<dbReference type="PANTHER" id="PTHR12778:SF10">
    <property type="entry name" value="MAJOR FACILITATOR SUPERFAMILY DOMAIN-CONTAINING PROTEIN 3"/>
    <property type="match status" value="1"/>
</dbReference>
<feature type="region of interest" description="Disordered" evidence="6">
    <location>
        <begin position="1"/>
        <end position="22"/>
    </location>
</feature>
<feature type="transmembrane region" description="Helical" evidence="7">
    <location>
        <begin position="111"/>
        <end position="129"/>
    </location>
</feature>
<dbReference type="GO" id="GO:0022857">
    <property type="term" value="F:transmembrane transporter activity"/>
    <property type="evidence" value="ECO:0007669"/>
    <property type="project" value="InterPro"/>
</dbReference>
<feature type="transmembrane region" description="Helical" evidence="7">
    <location>
        <begin position="76"/>
        <end position="99"/>
    </location>
</feature>
<evidence type="ECO:0000256" key="7">
    <source>
        <dbReference type="SAM" id="Phobius"/>
    </source>
</evidence>
<feature type="transmembrane region" description="Helical" evidence="7">
    <location>
        <begin position="184"/>
        <end position="204"/>
    </location>
</feature>
<keyword evidence="9" id="KW-1185">Reference proteome</keyword>